<comment type="caution">
    <text evidence="1">The sequence shown here is derived from an EMBL/GenBank/DDBJ whole genome shotgun (WGS) entry which is preliminary data.</text>
</comment>
<proteinExistence type="predicted"/>
<sequence>MDGCFSGENDAFFGANLIEETTAIDMTMVFDAGDVVSHKSNAPNLMDAALWERSAIIEGWSDFLRRARWLGRRRRRTDSFRAASAFVFIPWFETLTDVMEIDSSVLSSIIMKHHRDV</sequence>
<name>A0AAV8Q730_ENSVE</name>
<protein>
    <submittedName>
        <fullName evidence="1">Uncharacterized protein</fullName>
    </submittedName>
</protein>
<dbReference type="Proteomes" id="UP001222027">
    <property type="component" value="Unassembled WGS sequence"/>
</dbReference>
<evidence type="ECO:0000313" key="2">
    <source>
        <dbReference type="Proteomes" id="UP001222027"/>
    </source>
</evidence>
<evidence type="ECO:0000313" key="1">
    <source>
        <dbReference type="EMBL" id="KAJ8503797.1"/>
    </source>
</evidence>
<dbReference type="AlphaFoldDB" id="A0AAV8Q730"/>
<keyword evidence="2" id="KW-1185">Reference proteome</keyword>
<reference evidence="1 2" key="1">
    <citation type="submission" date="2022-12" db="EMBL/GenBank/DDBJ databases">
        <title>Chromosome-scale assembly of the Ensete ventricosum genome.</title>
        <authorList>
            <person name="Dussert Y."/>
            <person name="Stocks J."/>
            <person name="Wendawek A."/>
            <person name="Woldeyes F."/>
            <person name="Nichols R.A."/>
            <person name="Borrell J.S."/>
        </authorList>
    </citation>
    <scope>NUCLEOTIDE SEQUENCE [LARGE SCALE GENOMIC DNA]</scope>
    <source>
        <strain evidence="2">cv. Maze</strain>
        <tissue evidence="1">Seeds</tissue>
    </source>
</reference>
<dbReference type="EMBL" id="JAQQAF010000002">
    <property type="protein sequence ID" value="KAJ8503797.1"/>
    <property type="molecule type" value="Genomic_DNA"/>
</dbReference>
<gene>
    <name evidence="1" type="ORF">OPV22_004683</name>
</gene>
<organism evidence="1 2">
    <name type="scientific">Ensete ventricosum</name>
    <name type="common">Abyssinian banana</name>
    <name type="synonym">Musa ensete</name>
    <dbReference type="NCBI Taxonomy" id="4639"/>
    <lineage>
        <taxon>Eukaryota</taxon>
        <taxon>Viridiplantae</taxon>
        <taxon>Streptophyta</taxon>
        <taxon>Embryophyta</taxon>
        <taxon>Tracheophyta</taxon>
        <taxon>Spermatophyta</taxon>
        <taxon>Magnoliopsida</taxon>
        <taxon>Liliopsida</taxon>
        <taxon>Zingiberales</taxon>
        <taxon>Musaceae</taxon>
        <taxon>Ensete</taxon>
    </lineage>
</organism>
<accession>A0AAV8Q730</accession>